<dbReference type="Proteomes" id="UP000003779">
    <property type="component" value="Chromosome"/>
</dbReference>
<dbReference type="RefSeq" id="WP_014909838.1">
    <property type="nucleotide sequence ID" value="NC_018524.1"/>
</dbReference>
<evidence type="ECO:0000256" key="1">
    <source>
        <dbReference type="SAM" id="MobiDB-lite"/>
    </source>
</evidence>
<dbReference type="AlphaFoldDB" id="J7L998"/>
<protein>
    <submittedName>
        <fullName evidence="2">Uncharacterized protein</fullName>
    </submittedName>
</protein>
<organism evidence="2 3">
    <name type="scientific">Nocardiopsis alba (strain ATCC BAA-2165 / BE74)</name>
    <dbReference type="NCBI Taxonomy" id="1205910"/>
    <lineage>
        <taxon>Bacteria</taxon>
        <taxon>Bacillati</taxon>
        <taxon>Actinomycetota</taxon>
        <taxon>Actinomycetes</taxon>
        <taxon>Streptosporangiales</taxon>
        <taxon>Nocardiopsidaceae</taxon>
        <taxon>Nocardiopsis</taxon>
    </lineage>
</organism>
<feature type="region of interest" description="Disordered" evidence="1">
    <location>
        <begin position="14"/>
        <end position="38"/>
    </location>
</feature>
<dbReference type="HOGENOM" id="CLU_1330791_0_0_11"/>
<dbReference type="PATRIC" id="fig|1205910.3.peg.4686"/>
<name>J7L998_NOCAA</name>
<dbReference type="KEGG" id="nal:B005_4960"/>
<accession>J7L998</accession>
<evidence type="ECO:0000313" key="2">
    <source>
        <dbReference type="EMBL" id="AFR07374.1"/>
    </source>
</evidence>
<reference evidence="2 3" key="1">
    <citation type="journal article" date="2012" name="J. Bacteriol.">
        <title>Whole-Genome Sequence of Nocardiopsis alba Strain ATCC BAA-2165, Associated with Honeybees.</title>
        <authorList>
            <person name="Qiao J."/>
            <person name="Chen L."/>
            <person name="Li Y."/>
            <person name="Wang J."/>
            <person name="Zhang W."/>
            <person name="Chen S."/>
        </authorList>
    </citation>
    <scope>NUCLEOTIDE SEQUENCE [LARGE SCALE GENOMIC DNA]</scope>
    <source>
        <strain evidence="3">ATCC BAA-2165 / BE74</strain>
    </source>
</reference>
<sequence length="213" mass="23239">MSLSALFALTACSSSGVDSSEGSGSVEGSVEAAEEVESSDVFDFTETSMGPAETIEFRVPDDLVEMDQEYAENRVVDSITVSATEAEDPSECAVRYEFGYTGEDLDRLTEFAENHYETRPPREAAFNAFTGEAPNDTDMEDDFSSAVVQLKCALSPSDDSDTAEARFVRTNDKGGTTHFILAEFSVMSDGELFVHRIEARSWRLDGNGNWVKG</sequence>
<feature type="compositionally biased region" description="Low complexity" evidence="1">
    <location>
        <begin position="14"/>
        <end position="31"/>
    </location>
</feature>
<proteinExistence type="predicted"/>
<gene>
    <name evidence="2" type="ordered locus">B005_4960</name>
</gene>
<dbReference type="EMBL" id="CP003788">
    <property type="protein sequence ID" value="AFR07374.1"/>
    <property type="molecule type" value="Genomic_DNA"/>
</dbReference>
<reference evidence="3" key="2">
    <citation type="submission" date="2012-08" db="EMBL/GenBank/DDBJ databases">
        <title>Whole-genome sequence of Nocardiopsis alba strain ATCC BAA-2165 associated with honeybees.</title>
        <authorList>
            <person name="Qiao J."/>
            <person name="Chen L."/>
            <person name="Li Y."/>
            <person name="Wang J."/>
            <person name="Zhang W."/>
            <person name="Chen S."/>
        </authorList>
    </citation>
    <scope>NUCLEOTIDE SEQUENCE [LARGE SCALE GENOMIC DNA]</scope>
    <source>
        <strain evidence="3">ATCC BAA-2165 / BE74</strain>
    </source>
</reference>
<evidence type="ECO:0000313" key="3">
    <source>
        <dbReference type="Proteomes" id="UP000003779"/>
    </source>
</evidence>